<evidence type="ECO:0000313" key="1">
    <source>
        <dbReference type="EMBL" id="QHT09169.1"/>
    </source>
</evidence>
<dbReference type="GO" id="GO:0005634">
    <property type="term" value="C:nucleus"/>
    <property type="evidence" value="ECO:0007669"/>
    <property type="project" value="TreeGrafter"/>
</dbReference>
<reference evidence="1" key="1">
    <citation type="journal article" date="2020" name="Nature">
        <title>Giant virus diversity and host interactions through global metagenomics.</title>
        <authorList>
            <person name="Schulz F."/>
            <person name="Roux S."/>
            <person name="Paez-Espino D."/>
            <person name="Jungbluth S."/>
            <person name="Walsh D.A."/>
            <person name="Denef V.J."/>
            <person name="McMahon K.D."/>
            <person name="Konstantinidis K.T."/>
            <person name="Eloe-Fadrosh E.A."/>
            <person name="Kyrpides N.C."/>
            <person name="Woyke T."/>
        </authorList>
    </citation>
    <scope>NUCLEOTIDE SEQUENCE</scope>
    <source>
        <strain evidence="1">GVMAG-M-3300023110-24</strain>
    </source>
</reference>
<dbReference type="InterPro" id="IPR011009">
    <property type="entry name" value="Kinase-like_dom_sf"/>
</dbReference>
<protein>
    <recommendedName>
        <fullName evidence="2">Protein kinase domain-containing protein</fullName>
    </recommendedName>
</protein>
<evidence type="ECO:0008006" key="2">
    <source>
        <dbReference type="Google" id="ProtNLM"/>
    </source>
</evidence>
<proteinExistence type="predicted"/>
<dbReference type="GO" id="GO:0000278">
    <property type="term" value="P:mitotic cell cycle"/>
    <property type="evidence" value="ECO:0007669"/>
    <property type="project" value="TreeGrafter"/>
</dbReference>
<dbReference type="AlphaFoldDB" id="A0A6C0CZT4"/>
<name>A0A6C0CZT4_9ZZZZ</name>
<dbReference type="SUPFAM" id="SSF56112">
    <property type="entry name" value="Protein kinase-like (PK-like)"/>
    <property type="match status" value="1"/>
</dbReference>
<organism evidence="1">
    <name type="scientific">viral metagenome</name>
    <dbReference type="NCBI Taxonomy" id="1070528"/>
    <lineage>
        <taxon>unclassified sequences</taxon>
        <taxon>metagenomes</taxon>
        <taxon>organismal metagenomes</taxon>
    </lineage>
</organism>
<dbReference type="PANTHER" id="PTHR24419">
    <property type="entry name" value="INTERLEUKIN-1 RECEPTOR-ASSOCIATED KINASE"/>
    <property type="match status" value="1"/>
</dbReference>
<accession>A0A6C0CZT4</accession>
<dbReference type="Gene3D" id="1.10.510.10">
    <property type="entry name" value="Transferase(Phosphotransferase) domain 1"/>
    <property type="match status" value="1"/>
</dbReference>
<sequence length="492" mass="58084">MNIRYSIWSIDEYKNLNKKFKEHNLVNDLQLYYPILSLFFNYKNNKNSKKIIDIKKRFKIIDIINCNDISHTCSNKLIDALVLDNNNNFIKSKNLFLKTIPIIDIVHYCTNKYDTKLNSLPSNYKYNYLTKINDMNNTAYIDAFFSYIASELYLSHKTPSLAIFYGSYVGIGDYKHNISSDYSYLKESVYFNENIGKLYDIAIEESESSDDMDLSKSTINSFKTDNTDNTYDSMSITDTDDSNLNCDIYLFLKNIPLKQIIIEKLENTLEYYLSERYFDINIIISCFFQITFCLAYLQKHFNFTHNDLHIDNIMFTSTKHKFLYYKLNNIYFKVPTYGKIFKIIDYGRSIFDFKGKTYFSDCFSKYGEADGQYTYPIDSVPLFNKQDHNNIPINYSFDLCRLSTTILDSFEMFEPPKSELFNEFLNLLKKILLDKNNNIIYDPREYASFSLYINIAKNACNGIPKDILFNPIFNIYKISKKETINKHIYTLN</sequence>
<dbReference type="GO" id="GO:0035556">
    <property type="term" value="P:intracellular signal transduction"/>
    <property type="evidence" value="ECO:0007669"/>
    <property type="project" value="TreeGrafter"/>
</dbReference>
<dbReference type="PANTHER" id="PTHR24419:SF18">
    <property type="entry name" value="SERINE_THREONINE-PROTEIN KINASE HASPIN"/>
    <property type="match status" value="1"/>
</dbReference>
<dbReference type="EMBL" id="MN739508">
    <property type="protein sequence ID" value="QHT09169.1"/>
    <property type="molecule type" value="Genomic_DNA"/>
</dbReference>
<dbReference type="GO" id="GO:0005737">
    <property type="term" value="C:cytoplasm"/>
    <property type="evidence" value="ECO:0007669"/>
    <property type="project" value="TreeGrafter"/>
</dbReference>
<dbReference type="GO" id="GO:0072354">
    <property type="term" value="F:histone H3T3 kinase activity"/>
    <property type="evidence" value="ECO:0007669"/>
    <property type="project" value="TreeGrafter"/>
</dbReference>